<dbReference type="Proteomes" id="UP000652761">
    <property type="component" value="Unassembled WGS sequence"/>
</dbReference>
<feature type="compositionally biased region" description="Basic and acidic residues" evidence="1">
    <location>
        <begin position="158"/>
        <end position="169"/>
    </location>
</feature>
<protein>
    <submittedName>
        <fullName evidence="2">Uncharacterized protein</fullName>
    </submittedName>
</protein>
<keyword evidence="3" id="KW-1185">Reference proteome</keyword>
<gene>
    <name evidence="2" type="ORF">Taro_009596</name>
</gene>
<reference evidence="2" key="1">
    <citation type="submission" date="2017-07" db="EMBL/GenBank/DDBJ databases">
        <title>Taro Niue Genome Assembly and Annotation.</title>
        <authorList>
            <person name="Atibalentja N."/>
            <person name="Keating K."/>
            <person name="Fields C.J."/>
        </authorList>
    </citation>
    <scope>NUCLEOTIDE SEQUENCE</scope>
    <source>
        <strain evidence="2">Niue_2</strain>
        <tissue evidence="2">Leaf</tissue>
    </source>
</reference>
<evidence type="ECO:0000313" key="2">
    <source>
        <dbReference type="EMBL" id="MQL77197.1"/>
    </source>
</evidence>
<evidence type="ECO:0000313" key="3">
    <source>
        <dbReference type="Proteomes" id="UP000652761"/>
    </source>
</evidence>
<evidence type="ECO:0000256" key="1">
    <source>
        <dbReference type="SAM" id="MobiDB-lite"/>
    </source>
</evidence>
<organism evidence="2 3">
    <name type="scientific">Colocasia esculenta</name>
    <name type="common">Wild taro</name>
    <name type="synonym">Arum esculentum</name>
    <dbReference type="NCBI Taxonomy" id="4460"/>
    <lineage>
        <taxon>Eukaryota</taxon>
        <taxon>Viridiplantae</taxon>
        <taxon>Streptophyta</taxon>
        <taxon>Embryophyta</taxon>
        <taxon>Tracheophyta</taxon>
        <taxon>Spermatophyta</taxon>
        <taxon>Magnoliopsida</taxon>
        <taxon>Liliopsida</taxon>
        <taxon>Araceae</taxon>
        <taxon>Aroideae</taxon>
        <taxon>Colocasieae</taxon>
        <taxon>Colocasia</taxon>
    </lineage>
</organism>
<accession>A0A843U590</accession>
<comment type="caution">
    <text evidence="2">The sequence shown here is derived from an EMBL/GenBank/DDBJ whole genome shotgun (WGS) entry which is preliminary data.</text>
</comment>
<dbReference type="AlphaFoldDB" id="A0A843U590"/>
<proteinExistence type="predicted"/>
<dbReference type="EMBL" id="NMUH01000336">
    <property type="protein sequence ID" value="MQL77197.1"/>
    <property type="molecule type" value="Genomic_DNA"/>
</dbReference>
<name>A0A843U590_COLES</name>
<sequence>MPPTGSPPKPKAEEDVPCILRAMTRHMRKGAGPIASGGHASLPGGSPLLYEVERENSSRAAADFMPEIVDNEPSSDCLFLEIAVTDDGASAFVKLRVSTEQYSFAPVGAYIPMPAKEYSAMESTPAGDQAMLRVTMVLSMVVEKENIARLECGLDEERSSLDQEARDEAKDSEEEAAYKPRFKNPGIGIGSVGPKPIRPGDPDPGSAEPGRARLSQGWVDRPIILVNKA</sequence>
<feature type="region of interest" description="Disordered" evidence="1">
    <location>
        <begin position="158"/>
        <end position="215"/>
    </location>
</feature>